<accession>A0ACC2XMH3</accession>
<organism evidence="1 2">
    <name type="scientific">Naganishia onofrii</name>
    <dbReference type="NCBI Taxonomy" id="1851511"/>
    <lineage>
        <taxon>Eukaryota</taxon>
        <taxon>Fungi</taxon>
        <taxon>Dikarya</taxon>
        <taxon>Basidiomycota</taxon>
        <taxon>Agaricomycotina</taxon>
        <taxon>Tremellomycetes</taxon>
        <taxon>Filobasidiales</taxon>
        <taxon>Filobasidiaceae</taxon>
        <taxon>Naganishia</taxon>
    </lineage>
</organism>
<sequence length="131" mass="14777">MAQPASTSSAPAPGSGLAVFAGVVPGGKTRLYMSLRQVEYLRYYIHTLNLIDPTSQEVEKWRKRCKEEGVEPSDWFAGDDGEGLRELDELRRLPLPDSGWWIRQEELVDVVSLWPDSWVLLVFLVSPCSRA</sequence>
<dbReference type="EMBL" id="JASBWV010000008">
    <property type="protein sequence ID" value="KAJ9125038.1"/>
    <property type="molecule type" value="Genomic_DNA"/>
</dbReference>
<protein>
    <submittedName>
        <fullName evidence="1">Uncharacterized protein</fullName>
    </submittedName>
</protein>
<name>A0ACC2XMH3_9TREE</name>
<proteinExistence type="predicted"/>
<dbReference type="Proteomes" id="UP001234202">
    <property type="component" value="Unassembled WGS sequence"/>
</dbReference>
<comment type="caution">
    <text evidence="1">The sequence shown here is derived from an EMBL/GenBank/DDBJ whole genome shotgun (WGS) entry which is preliminary data.</text>
</comment>
<gene>
    <name evidence="1" type="ORF">QFC24_002972</name>
</gene>
<evidence type="ECO:0000313" key="1">
    <source>
        <dbReference type="EMBL" id="KAJ9125038.1"/>
    </source>
</evidence>
<evidence type="ECO:0000313" key="2">
    <source>
        <dbReference type="Proteomes" id="UP001234202"/>
    </source>
</evidence>
<keyword evidence="2" id="KW-1185">Reference proteome</keyword>
<reference evidence="1" key="1">
    <citation type="submission" date="2023-04" db="EMBL/GenBank/DDBJ databases">
        <title>Draft Genome sequencing of Naganishia species isolated from polar environments using Oxford Nanopore Technology.</title>
        <authorList>
            <person name="Leo P."/>
            <person name="Venkateswaran K."/>
        </authorList>
    </citation>
    <scope>NUCLEOTIDE SEQUENCE</scope>
    <source>
        <strain evidence="1">DBVPG 5303</strain>
    </source>
</reference>